<feature type="transmembrane region" description="Helical" evidence="1">
    <location>
        <begin position="59"/>
        <end position="78"/>
    </location>
</feature>
<feature type="transmembrane region" description="Helical" evidence="1">
    <location>
        <begin position="333"/>
        <end position="349"/>
    </location>
</feature>
<sequence>MKNSVFNQESVVSFLVVLGLVLPIAQGGFVLSYLYSYFALFIILLLCSKVNLFLSAENLVVASAVFVVLAFSSYIDSFDADGYWYLRELIRIPLLIVFLFDFKFDRNFLFRRMVLFLSVTVILDFLLLYVLSETLLANIIKSAVAMNGMSDFLEAYWRHIGLGGNPNFSSFIYSISIIFLLWGMVEGELEKKYSIFYFCALGIAFFLLLISYSRTSLVATSISILLVYFRIKYIPILFLCAVVAFLGLFYEQSMLDSMYSRFSSFSSFDARIKMWDELFQSYNAFTFLFGSALPVDVVDNDYLYFFYRYGFFVSLIVLSLPIYIGYKLRRDKFFKLYFGVLMFFYIAAFPGGTLTHPKTFFFIIFFVSSFYVKRRTEG</sequence>
<dbReference type="STRING" id="327939.BIW53_11155"/>
<dbReference type="AlphaFoldDB" id="A0A1S1N7F4"/>
<keyword evidence="1" id="KW-0472">Membrane</keyword>
<feature type="transmembrane region" description="Helical" evidence="1">
    <location>
        <begin position="160"/>
        <end position="182"/>
    </location>
</feature>
<feature type="transmembrane region" description="Helical" evidence="1">
    <location>
        <begin position="194"/>
        <end position="213"/>
    </location>
</feature>
<feature type="transmembrane region" description="Helical" evidence="1">
    <location>
        <begin position="233"/>
        <end position="253"/>
    </location>
</feature>
<evidence type="ECO:0000313" key="3">
    <source>
        <dbReference type="Proteomes" id="UP000180253"/>
    </source>
</evidence>
<gene>
    <name evidence="2" type="ORF">BIW53_11155</name>
</gene>
<name>A0A1S1N7F4_9GAMM</name>
<feature type="transmembrane region" description="Helical" evidence="1">
    <location>
        <begin position="305"/>
        <end position="326"/>
    </location>
</feature>
<dbReference type="Proteomes" id="UP000180253">
    <property type="component" value="Unassembled WGS sequence"/>
</dbReference>
<reference evidence="2 3" key="1">
    <citation type="submission" date="2016-10" db="EMBL/GenBank/DDBJ databases">
        <title>Pseudoalteromonas amylolytica sp. nov., isolated from the surface seawater.</title>
        <authorList>
            <person name="Wu Y.-H."/>
            <person name="Cheng H."/>
            <person name="Jin X.-B."/>
            <person name="Wang C.-S."/>
            <person name="Xu X.-W."/>
        </authorList>
    </citation>
    <scope>NUCLEOTIDE SEQUENCE [LARGE SCALE GENOMIC DNA]</scope>
    <source>
        <strain evidence="2 3">JCM 12483</strain>
    </source>
</reference>
<keyword evidence="3" id="KW-1185">Reference proteome</keyword>
<organism evidence="2 3">
    <name type="scientific">Pseudoalteromonas byunsanensis</name>
    <dbReference type="NCBI Taxonomy" id="327939"/>
    <lineage>
        <taxon>Bacteria</taxon>
        <taxon>Pseudomonadati</taxon>
        <taxon>Pseudomonadota</taxon>
        <taxon>Gammaproteobacteria</taxon>
        <taxon>Alteromonadales</taxon>
        <taxon>Pseudoalteromonadaceae</taxon>
        <taxon>Pseudoalteromonas</taxon>
    </lineage>
</organism>
<protein>
    <submittedName>
        <fullName evidence="2">Uncharacterized protein</fullName>
    </submittedName>
</protein>
<accession>A0A1S1N7F4</accession>
<evidence type="ECO:0000313" key="2">
    <source>
        <dbReference type="EMBL" id="OHU95269.1"/>
    </source>
</evidence>
<evidence type="ECO:0000256" key="1">
    <source>
        <dbReference type="SAM" id="Phobius"/>
    </source>
</evidence>
<dbReference type="EMBL" id="MNAN01000031">
    <property type="protein sequence ID" value="OHU95269.1"/>
    <property type="molecule type" value="Genomic_DNA"/>
</dbReference>
<comment type="caution">
    <text evidence="2">The sequence shown here is derived from an EMBL/GenBank/DDBJ whole genome shotgun (WGS) entry which is preliminary data.</text>
</comment>
<dbReference type="RefSeq" id="WP_070991953.1">
    <property type="nucleotide sequence ID" value="NZ_CBCSHD010000005.1"/>
</dbReference>
<feature type="transmembrane region" description="Helical" evidence="1">
    <location>
        <begin position="114"/>
        <end position="140"/>
    </location>
</feature>
<keyword evidence="1" id="KW-0812">Transmembrane</keyword>
<proteinExistence type="predicted"/>
<keyword evidence="1" id="KW-1133">Transmembrane helix</keyword>